<dbReference type="EMBL" id="JAANIT010001304">
    <property type="protein sequence ID" value="KAG1541031.1"/>
    <property type="molecule type" value="Genomic_DNA"/>
</dbReference>
<protein>
    <submittedName>
        <fullName evidence="1">Uncharacterized protein</fullName>
    </submittedName>
</protein>
<organism evidence="1 2">
    <name type="scientific">Rhizopus oryzae</name>
    <name type="common">Mucormycosis agent</name>
    <name type="synonym">Rhizopus arrhizus var. delemar</name>
    <dbReference type="NCBI Taxonomy" id="64495"/>
    <lineage>
        <taxon>Eukaryota</taxon>
        <taxon>Fungi</taxon>
        <taxon>Fungi incertae sedis</taxon>
        <taxon>Mucoromycota</taxon>
        <taxon>Mucoromycotina</taxon>
        <taxon>Mucoromycetes</taxon>
        <taxon>Mucorales</taxon>
        <taxon>Mucorineae</taxon>
        <taxon>Rhizopodaceae</taxon>
        <taxon>Rhizopus</taxon>
    </lineage>
</organism>
<evidence type="ECO:0000313" key="1">
    <source>
        <dbReference type="EMBL" id="KAG1541031.1"/>
    </source>
</evidence>
<dbReference type="OrthoDB" id="2289822at2759"/>
<gene>
    <name evidence="1" type="ORF">G6F51_008154</name>
</gene>
<dbReference type="Proteomes" id="UP000717996">
    <property type="component" value="Unassembled WGS sequence"/>
</dbReference>
<evidence type="ECO:0000313" key="2">
    <source>
        <dbReference type="Proteomes" id="UP000717996"/>
    </source>
</evidence>
<reference evidence="1" key="1">
    <citation type="journal article" date="2020" name="Microb. Genom.">
        <title>Genetic diversity of clinical and environmental Mucorales isolates obtained from an investigation of mucormycosis cases among solid organ transplant recipients.</title>
        <authorList>
            <person name="Nguyen M.H."/>
            <person name="Kaul D."/>
            <person name="Muto C."/>
            <person name="Cheng S.J."/>
            <person name="Richter R.A."/>
            <person name="Bruno V.M."/>
            <person name="Liu G."/>
            <person name="Beyhan S."/>
            <person name="Sundermann A.J."/>
            <person name="Mounaud S."/>
            <person name="Pasculle A.W."/>
            <person name="Nierman W.C."/>
            <person name="Driscoll E."/>
            <person name="Cumbie R."/>
            <person name="Clancy C.J."/>
            <person name="Dupont C.L."/>
        </authorList>
    </citation>
    <scope>NUCLEOTIDE SEQUENCE</scope>
    <source>
        <strain evidence="1">GL16</strain>
    </source>
</reference>
<accession>A0A9P7C8M9</accession>
<name>A0A9P7C8M9_RHIOR</name>
<dbReference type="AlphaFoldDB" id="A0A9P7C8M9"/>
<proteinExistence type="predicted"/>
<comment type="caution">
    <text evidence="1">The sequence shown here is derived from an EMBL/GenBank/DDBJ whole genome shotgun (WGS) entry which is preliminary data.</text>
</comment>
<sequence length="454" mass="51907">MIAYNTLQTHQMGQVPELLASLPTFYGVEFFGIDEMHLIGRGVGHLIFNILNTSCNGSYIIESGSTYSFRLKNPLRRTNGMTLVQRQMEVCASKVSPIFEGSFHASFDRYRAVDWQNFLCVIVPNIILPYVVEYEAKKALMCLINGCNLALRRTLKEEDVRKMESDVETWHKYLRDQINVGNLSAKVFTVNNHYLGHLGHMTRQLGPIKNYGCRSTERTIKEFANKIKSTTKPGVNSSNVLLNTVNLQQYGITTSLSNNDQVNIDQNPPMSFISHPSGNDQFPQLWDPAGEAYLLSNGVIIPDLRDQDLVHALLSYYRRLYGDRSIIDIGSNHVLLTTAPDKFVLFEAGRYRSLRKCWFIGEVYTYFQHTYDDQVRFLTAVDVMKNHKLDQFNIPMVEKDVERKHFAVLDVADILECVGLLQYSATKNKFKVILPYMRYDDKVGGRHNGMLSDL</sequence>